<name>A0A0A1UED7_ENTIV</name>
<dbReference type="OrthoDB" id="191370at2759"/>
<dbReference type="PIRSF" id="PIRSF016599">
    <property type="entry name" value="Xaa-His_dipept"/>
    <property type="match status" value="1"/>
</dbReference>
<keyword evidence="9" id="KW-0224">Dipeptidase</keyword>
<dbReference type="PANTHER" id="PTHR43501">
    <property type="entry name" value="CYTOSOL NON-SPECIFIC DIPEPTIDASE"/>
    <property type="match status" value="1"/>
</dbReference>
<accession>A0A0A1UED7</accession>
<evidence type="ECO:0000313" key="10">
    <source>
        <dbReference type="Proteomes" id="UP000014680"/>
    </source>
</evidence>
<dbReference type="NCBIfam" id="TIGR01893">
    <property type="entry name" value="aa-his-dipept"/>
    <property type="match status" value="1"/>
</dbReference>
<keyword evidence="4" id="KW-0479">Metal-binding</keyword>
<gene>
    <name evidence="9" type="ORF">EIN_381080</name>
</gene>
<comment type="cofactor">
    <cofactor evidence="1">
        <name>Co(2+)</name>
        <dbReference type="ChEBI" id="CHEBI:48828"/>
    </cofactor>
</comment>
<protein>
    <submittedName>
        <fullName evidence="9">Aminoacyl-histidine dipeptidase, putative</fullName>
        <ecNumber evidence="9">3.4.13.18</ecNumber>
    </submittedName>
</protein>
<evidence type="ECO:0000256" key="4">
    <source>
        <dbReference type="ARBA" id="ARBA00022723"/>
    </source>
</evidence>
<dbReference type="GO" id="GO:0005829">
    <property type="term" value="C:cytosol"/>
    <property type="evidence" value="ECO:0007669"/>
    <property type="project" value="TreeGrafter"/>
</dbReference>
<dbReference type="EC" id="3.4.13.18" evidence="9"/>
<reference evidence="9 10" key="1">
    <citation type="submission" date="2012-10" db="EMBL/GenBank/DDBJ databases">
        <authorList>
            <person name="Zafar N."/>
            <person name="Inman J."/>
            <person name="Hall N."/>
            <person name="Lorenzi H."/>
            <person name="Caler E."/>
        </authorList>
    </citation>
    <scope>NUCLEOTIDE SEQUENCE [LARGE SCALE GENOMIC DNA]</scope>
    <source>
        <strain evidence="9 10">IP1</strain>
    </source>
</reference>
<dbReference type="InterPro" id="IPR001160">
    <property type="entry name" value="Peptidase_M20C"/>
</dbReference>
<dbReference type="OMA" id="DHAGLEC"/>
<keyword evidence="7" id="KW-0482">Metalloprotease</keyword>
<keyword evidence="5 9" id="KW-0378">Hydrolase</keyword>
<dbReference type="PRINTS" id="PR00934">
    <property type="entry name" value="XHISDIPTASE"/>
</dbReference>
<dbReference type="Pfam" id="PF01546">
    <property type="entry name" value="Peptidase_M20"/>
    <property type="match status" value="1"/>
</dbReference>
<dbReference type="RefSeq" id="XP_004258922.1">
    <property type="nucleotide sequence ID" value="XM_004258874.1"/>
</dbReference>
<comment type="cofactor">
    <cofactor evidence="2">
        <name>Zn(2+)</name>
        <dbReference type="ChEBI" id="CHEBI:29105"/>
    </cofactor>
</comment>
<proteinExistence type="predicted"/>
<dbReference type="SUPFAM" id="SSF53187">
    <property type="entry name" value="Zn-dependent exopeptidases"/>
    <property type="match status" value="1"/>
</dbReference>
<evidence type="ECO:0000256" key="8">
    <source>
        <dbReference type="ARBA" id="ARBA00023285"/>
    </source>
</evidence>
<keyword evidence="10" id="KW-1185">Reference proteome</keyword>
<dbReference type="GO" id="GO:0006508">
    <property type="term" value="P:proteolysis"/>
    <property type="evidence" value="ECO:0007669"/>
    <property type="project" value="UniProtKB-KW"/>
</dbReference>
<evidence type="ECO:0000313" key="9">
    <source>
        <dbReference type="EMBL" id="ELP92151.1"/>
    </source>
</evidence>
<evidence type="ECO:0000256" key="1">
    <source>
        <dbReference type="ARBA" id="ARBA00001941"/>
    </source>
</evidence>
<dbReference type="GeneID" id="14891058"/>
<dbReference type="Gene3D" id="3.40.630.10">
    <property type="entry name" value="Zn peptidases"/>
    <property type="match status" value="2"/>
</dbReference>
<evidence type="ECO:0000256" key="7">
    <source>
        <dbReference type="ARBA" id="ARBA00023049"/>
    </source>
</evidence>
<keyword evidence="6" id="KW-0862">Zinc</keyword>
<keyword evidence="3" id="KW-0645">Protease</keyword>
<dbReference type="InterPro" id="IPR002933">
    <property type="entry name" value="Peptidase_M20"/>
</dbReference>
<dbReference type="GO" id="GO:0070573">
    <property type="term" value="F:metallodipeptidase activity"/>
    <property type="evidence" value="ECO:0007669"/>
    <property type="project" value="TreeGrafter"/>
</dbReference>
<dbReference type="FunFam" id="3.40.630.10:FF:000018">
    <property type="entry name" value="Aminoacyl-histidine dipeptidase PepD"/>
    <property type="match status" value="1"/>
</dbReference>
<keyword evidence="8" id="KW-0170">Cobalt</keyword>
<dbReference type="FunFam" id="3.40.630.10:FF:000015">
    <property type="entry name" value="Aminoacyl-histidine dipeptidase PepD"/>
    <property type="match status" value="1"/>
</dbReference>
<dbReference type="EMBL" id="KB206395">
    <property type="protein sequence ID" value="ELP92151.1"/>
    <property type="molecule type" value="Genomic_DNA"/>
</dbReference>
<dbReference type="VEuPathDB" id="AmoebaDB:EIN_381080"/>
<evidence type="ECO:0000256" key="2">
    <source>
        <dbReference type="ARBA" id="ARBA00001947"/>
    </source>
</evidence>
<dbReference type="AlphaFoldDB" id="A0A0A1UED7"/>
<evidence type="ECO:0000256" key="6">
    <source>
        <dbReference type="ARBA" id="ARBA00022833"/>
    </source>
</evidence>
<dbReference type="KEGG" id="eiv:EIN_381080"/>
<evidence type="ECO:0000256" key="3">
    <source>
        <dbReference type="ARBA" id="ARBA00022670"/>
    </source>
</evidence>
<dbReference type="GO" id="GO:0046872">
    <property type="term" value="F:metal ion binding"/>
    <property type="evidence" value="ECO:0007669"/>
    <property type="project" value="UniProtKB-KW"/>
</dbReference>
<sequence>MTGYFTIAHNDEVYTSILTKCSTIPERVYWKWFLRLSEIPRPSYHCLPFSDWVLSQAKSLHLEACRDKSNNVCVHIPSSKGYEAAPAVILQAHMDMVASVIEGKDFDFTTTPITVLFKDKVLCADGTTLGADDGAGMASLFSVMELHDTFLHPKVECLFTTDEEPGLLGAIELKEGELFESAKYLINVDSEDWGELCVSSAGCAQRNMTHQITRTCATGDLVEIKVDNFVGGHSGGEIHKQRASALKWLVALVLQTNAIQQDIKLVQFSAGHTDNAIPMKGVMSLILPNGEEYMKKAKEYHTALCTLYKGAENEEGPKLDIKVTQNVTMNALTLTDSVNFLYLLKDIPHGVIKFSDDVPDLVETSNSLSIGKIDDDKTFICTLSRSADNNHLAEVVQSIEILAKFHKYVIEVPTPDIGGWPAAVASKLVEETKKTYKELYGQDMKVMAIHAGLENSIVLNQYPNMKLESISIGPTCKDVHTPQETIEIESGNKLLDLVFALLSKLN</sequence>
<dbReference type="Proteomes" id="UP000014680">
    <property type="component" value="Unassembled WGS sequence"/>
</dbReference>
<evidence type="ECO:0000256" key="5">
    <source>
        <dbReference type="ARBA" id="ARBA00022801"/>
    </source>
</evidence>
<dbReference type="PANTHER" id="PTHR43501:SF1">
    <property type="entry name" value="CYTOSOL NON-SPECIFIC DIPEPTIDASE"/>
    <property type="match status" value="1"/>
</dbReference>
<organism evidence="9 10">
    <name type="scientific">Entamoeba invadens IP1</name>
    <dbReference type="NCBI Taxonomy" id="370355"/>
    <lineage>
        <taxon>Eukaryota</taxon>
        <taxon>Amoebozoa</taxon>
        <taxon>Evosea</taxon>
        <taxon>Archamoebae</taxon>
        <taxon>Mastigamoebida</taxon>
        <taxon>Entamoebidae</taxon>
        <taxon>Entamoeba</taxon>
    </lineage>
</organism>